<evidence type="ECO:0000256" key="1">
    <source>
        <dbReference type="ARBA" id="ARBA00004245"/>
    </source>
</evidence>
<dbReference type="Gene3D" id="1.10.287.1490">
    <property type="match status" value="1"/>
</dbReference>
<comment type="subcellular location">
    <subcellularLocation>
        <location evidence="1">Cytoplasm</location>
        <location evidence="1">Cytoskeleton</location>
    </subcellularLocation>
    <subcellularLocation>
        <location evidence="8">Presynapse</location>
    </subcellularLocation>
</comment>
<keyword evidence="5 9" id="KW-0175">Coiled coil</keyword>
<feature type="coiled-coil region" evidence="9">
    <location>
        <begin position="147"/>
        <end position="174"/>
    </location>
</feature>
<evidence type="ECO:0000256" key="3">
    <source>
        <dbReference type="ARBA" id="ARBA00022553"/>
    </source>
</evidence>
<name>A0A8I6AK27_RAT</name>
<evidence type="ECO:0000256" key="7">
    <source>
        <dbReference type="ARBA" id="ARBA00023273"/>
    </source>
</evidence>
<dbReference type="GO" id="GO:0098978">
    <property type="term" value="C:glutamatergic synapse"/>
    <property type="evidence" value="ECO:0007669"/>
    <property type="project" value="Ensembl"/>
</dbReference>
<reference evidence="11" key="3">
    <citation type="submission" date="2025-09" db="UniProtKB">
        <authorList>
            <consortium name="Ensembl"/>
        </authorList>
    </citation>
    <scope>IDENTIFICATION</scope>
    <source>
        <strain evidence="11">Brown Norway</strain>
    </source>
</reference>
<gene>
    <name evidence="11 13" type="primary">Erc2</name>
</gene>
<keyword evidence="6" id="KW-0206">Cytoskeleton</keyword>
<dbReference type="Pfam" id="PF10174">
    <property type="entry name" value="Cast"/>
    <property type="match status" value="1"/>
</dbReference>
<evidence type="ECO:0000256" key="5">
    <source>
        <dbReference type="ARBA" id="ARBA00023054"/>
    </source>
</evidence>
<feature type="region of interest" description="Disordered" evidence="10">
    <location>
        <begin position="964"/>
        <end position="996"/>
    </location>
</feature>
<dbReference type="RGD" id="708372">
    <property type="gene designation" value="Erc2"/>
</dbReference>
<feature type="coiled-coil region" evidence="9">
    <location>
        <begin position="211"/>
        <end position="276"/>
    </location>
</feature>
<evidence type="ECO:0000256" key="8">
    <source>
        <dbReference type="ARBA" id="ARBA00034106"/>
    </source>
</evidence>
<dbReference type="PANTHER" id="PTHR18861">
    <property type="entry name" value="ELKS/RAB6-INTERACTING/CAST PROTEIN"/>
    <property type="match status" value="1"/>
</dbReference>
<feature type="compositionally biased region" description="Polar residues" evidence="10">
    <location>
        <begin position="1"/>
        <end position="13"/>
    </location>
</feature>
<reference evidence="11" key="2">
    <citation type="submission" date="2025-08" db="UniProtKB">
        <authorList>
            <consortium name="Ensembl"/>
        </authorList>
    </citation>
    <scope>IDENTIFICATION</scope>
    <source>
        <strain evidence="11">Brown Norway</strain>
    </source>
</reference>
<keyword evidence="2" id="KW-0963">Cytoplasm</keyword>
<dbReference type="SUPFAM" id="SSF57997">
    <property type="entry name" value="Tropomyosin"/>
    <property type="match status" value="1"/>
</dbReference>
<dbReference type="AlphaFoldDB" id="A0A8I6AK27"/>
<reference evidence="11" key="1">
    <citation type="submission" date="2024-01" db="EMBL/GenBank/DDBJ databases">
        <title>GRCr8: a new rat reference genome assembly contstructed from accurate long reads and long range scaffolding.</title>
        <authorList>
            <person name="Doris P.A."/>
            <person name="Kalbfleisch T."/>
            <person name="Li K."/>
            <person name="Howe K."/>
            <person name="Wood J."/>
        </authorList>
    </citation>
    <scope>NUCLEOTIDE SEQUENCE [LARGE SCALE GENOMIC DNA]</scope>
    <source>
        <strain evidence="11">Brown Norway</strain>
    </source>
</reference>
<keyword evidence="3" id="KW-0597">Phosphoprotein</keyword>
<dbReference type="GO" id="GO:0099509">
    <property type="term" value="P:regulation of presynaptic cytosolic calcium ion concentration"/>
    <property type="evidence" value="ECO:0007669"/>
    <property type="project" value="Ensembl"/>
</dbReference>
<dbReference type="GO" id="GO:0098982">
    <property type="term" value="C:GABA-ergic synapse"/>
    <property type="evidence" value="ECO:0007669"/>
    <property type="project" value="Ensembl"/>
</dbReference>
<feature type="compositionally biased region" description="Basic residues" evidence="10">
    <location>
        <begin position="968"/>
        <end position="989"/>
    </location>
</feature>
<dbReference type="GO" id="GO:0098882">
    <property type="term" value="F:structural constituent of presynaptic active zone"/>
    <property type="evidence" value="ECO:0007669"/>
    <property type="project" value="Ensembl"/>
</dbReference>
<proteinExistence type="predicted"/>
<dbReference type="InterPro" id="IPR019323">
    <property type="entry name" value="ELKS/CAST"/>
</dbReference>
<sequence length="1119" mass="128943">MYGSARTISNPEGSPSRSPRLPRSPRLGHRRTSSGGGGGTGKTLSMENIQSLNAAYATSGPMYLSDHEGVASTTYPKGTMTLGRATNRAVYGGRVTAMGSSPNIASAGLSHTDVLSYTDQHGGLGGSSHHHHHQVPSMLRQVRDSTMLDLQAQLKELQRENDLLRKELDIKDSKLGSSMNSIKTFWSPELKKERVLRKEEAARMSVLKEQMRVSHEENQHLQLTIQALQDELRTQRDLNHLLQQESGNRGAEHFTIELTEENFRRLQAEHDRQAKELFLLRKTLEEMELRIETQKQTLNARDESIKKLLEMLQSKGLPSKSLEDDNERTRRMAEAESQVSHLEVILDQKEKENIHLREELHRRSQLQPEPAKTKALQTVIEMKDTKIASLERNIRDLEDEIQMLKANGVLNTEDREEEIKQIEVYKSHSKFMKTKIDQLKQELSKKESELLALQTKLETLSNQNSDCKQHIEVLKESLTAKEQRAAILQTEVDALRLRLEEKESFLNKKTKQLQDLTEEKGTLAGEIRDMKDMLEVKERKINVLQKKIENLQEQLRDKDKQLTNLKDRVKSLQTDSSNTDTALATLEEALSEKERIIERLKEQRERDDRERLEEIESFRKENKDLKEKVNALQAELTEKESSLIDLKEHASSLASAGLKRDSKLKSLEIAIEQKKEECNKLEAQLKKAHNIEDDSRMNPEFADRLKQLDKEASYYRDECGKAQAEVDRLLEILKEVENEKNDKDKKIAELERHMKDQNKKVANLKHNQQLEKKKNAQLLEEVRRREDSMVDNSQHLQIEELMNALEKTRQELDATKARLASTQQSLAEKEAHLANLRMERRKQLEEILEMKQEALLAAISEKDANIALLELSASKKKKTQEEVMALKREKDRLVHQLKQQVGRPARQVYRPRKQPPCSNIPCTCDAGYSPDFTAKYHGSSYDAYMGQRSQTQNRMKLMADNYDDDHHHYHHHHHHHHHRSPGRSQHSNHRPSPDQLSEGLAKRIAQHCSDVLIIYCSLALFFVYQWLHAAGRKGREFSLSLSCSIRFSETVPIGCTGKTEYEEGGTNDSPFIFCQGFGPLRRERLCRKLLNKHFFLLLCLLDTRALHGCRVWIQLPVDN</sequence>
<organism evidence="11 12">
    <name type="scientific">Rattus norvegicus</name>
    <name type="common">Rat</name>
    <dbReference type="NCBI Taxonomy" id="10116"/>
    <lineage>
        <taxon>Eukaryota</taxon>
        <taxon>Metazoa</taxon>
        <taxon>Chordata</taxon>
        <taxon>Craniata</taxon>
        <taxon>Vertebrata</taxon>
        <taxon>Euteleostomi</taxon>
        <taxon>Mammalia</taxon>
        <taxon>Eutheria</taxon>
        <taxon>Euarchontoglires</taxon>
        <taxon>Glires</taxon>
        <taxon>Rodentia</taxon>
        <taxon>Myomorpha</taxon>
        <taxon>Muroidea</taxon>
        <taxon>Muridae</taxon>
        <taxon>Murinae</taxon>
        <taxon>Rattus</taxon>
    </lineage>
</organism>
<protein>
    <submittedName>
        <fullName evidence="11">ELKS/RAB6-interacting/CAST family member 2</fullName>
    </submittedName>
</protein>
<dbReference type="GO" id="GO:0005856">
    <property type="term" value="C:cytoskeleton"/>
    <property type="evidence" value="ECO:0007669"/>
    <property type="project" value="UniProtKB-SubCell"/>
</dbReference>
<evidence type="ECO:0000256" key="9">
    <source>
        <dbReference type="SAM" id="Coils"/>
    </source>
</evidence>
<evidence type="ECO:0000256" key="10">
    <source>
        <dbReference type="SAM" id="MobiDB-lite"/>
    </source>
</evidence>
<dbReference type="Ensembl" id="ENSRNOT00000095852.2">
    <property type="protein sequence ID" value="ENSRNOP00000093564.2"/>
    <property type="gene ID" value="ENSRNOG00000015148.10"/>
</dbReference>
<dbReference type="GO" id="GO:0098831">
    <property type="term" value="C:presynaptic active zone cytoplasmic component"/>
    <property type="evidence" value="ECO:0007669"/>
    <property type="project" value="Ensembl"/>
</dbReference>
<feature type="compositionally biased region" description="Low complexity" evidence="10">
    <location>
        <begin position="14"/>
        <end position="25"/>
    </location>
</feature>
<keyword evidence="12" id="KW-1185">Reference proteome</keyword>
<evidence type="ECO:0000313" key="12">
    <source>
        <dbReference type="Proteomes" id="UP000002494"/>
    </source>
</evidence>
<dbReference type="Proteomes" id="UP000002494">
    <property type="component" value="Chromosome 16"/>
</dbReference>
<keyword evidence="7" id="KW-0966">Cell projection</keyword>
<feature type="coiled-coil region" evidence="9">
    <location>
        <begin position="332"/>
        <end position="896"/>
    </location>
</feature>
<keyword evidence="4" id="KW-0770">Synapse</keyword>
<evidence type="ECO:0000313" key="13">
    <source>
        <dbReference type="RGD" id="708372"/>
    </source>
</evidence>
<evidence type="ECO:0000256" key="6">
    <source>
        <dbReference type="ARBA" id="ARBA00023212"/>
    </source>
</evidence>
<accession>A0A8I6AK27</accession>
<evidence type="ECO:0000256" key="2">
    <source>
        <dbReference type="ARBA" id="ARBA00022490"/>
    </source>
</evidence>
<dbReference type="GO" id="GO:0150037">
    <property type="term" value="P:regulation of calcium-dependent activation of synaptic vesicle fusion"/>
    <property type="evidence" value="ECO:0007669"/>
    <property type="project" value="Ensembl"/>
</dbReference>
<evidence type="ECO:0000256" key="4">
    <source>
        <dbReference type="ARBA" id="ARBA00023018"/>
    </source>
</evidence>
<dbReference type="GeneTree" id="ENSGT00650000093320"/>
<evidence type="ECO:0000313" key="11">
    <source>
        <dbReference type="Ensembl" id="ENSRNOP00000093564.2"/>
    </source>
</evidence>
<dbReference type="PANTHER" id="PTHR18861:SF3">
    <property type="entry name" value="ERC PROTEIN 2"/>
    <property type="match status" value="1"/>
</dbReference>
<feature type="region of interest" description="Disordered" evidence="10">
    <location>
        <begin position="1"/>
        <end position="44"/>
    </location>
</feature>
<dbReference type="GO" id="GO:0016082">
    <property type="term" value="P:synaptic vesicle priming"/>
    <property type="evidence" value="ECO:0007669"/>
    <property type="project" value="Ensembl"/>
</dbReference>